<protein>
    <submittedName>
        <fullName evidence="2 4">Uncharacterized protein</fullName>
    </submittedName>
</protein>
<reference evidence="4" key="2">
    <citation type="submission" date="2020-12" db="UniProtKB">
        <authorList>
            <consortium name="WormBaseParasite"/>
        </authorList>
    </citation>
    <scope>IDENTIFICATION</scope>
</reference>
<keyword evidence="1" id="KW-0472">Membrane</keyword>
<dbReference type="WormBase" id="SRAE_1000273500">
    <property type="protein sequence ID" value="SRP01650"/>
    <property type="gene ID" value="WBGene00259351"/>
</dbReference>
<keyword evidence="3" id="KW-1185">Reference proteome</keyword>
<dbReference type="GeneID" id="36376846"/>
<evidence type="ECO:0000313" key="4">
    <source>
        <dbReference type="WBParaSite" id="SRAE_1000273500.1"/>
    </source>
</evidence>
<evidence type="ECO:0000313" key="3">
    <source>
        <dbReference type="Proteomes" id="UP000035682"/>
    </source>
</evidence>
<dbReference type="RefSeq" id="XP_024503682.1">
    <property type="nucleotide sequence ID" value="XM_024649846.1"/>
</dbReference>
<dbReference type="EMBL" id="LN609528">
    <property type="protein sequence ID" value="CEF64481.1"/>
    <property type="molecule type" value="Genomic_DNA"/>
</dbReference>
<name>A0A090L3T9_STRRB</name>
<dbReference type="AlphaFoldDB" id="A0A090L3T9"/>
<keyword evidence="1" id="KW-1133">Transmembrane helix</keyword>
<evidence type="ECO:0000313" key="2">
    <source>
        <dbReference type="EMBL" id="CEF64481.1"/>
    </source>
</evidence>
<sequence length="106" mass="12201">MDKNDTFLVLDKPDIKIEPLTNCQLKRYISGDGYKLHIMWKSLTNPNDSIHNDESFWNDIDLKRGLRAELRKGYKILLSILITLVICLIGLLFALITADLILKKNS</sequence>
<feature type="transmembrane region" description="Helical" evidence="1">
    <location>
        <begin position="76"/>
        <end position="102"/>
    </location>
</feature>
<keyword evidence="1" id="KW-0812">Transmembrane</keyword>
<evidence type="ECO:0000313" key="5">
    <source>
        <dbReference type="WormBase" id="SRAE_1000273500"/>
    </source>
</evidence>
<proteinExistence type="predicted"/>
<evidence type="ECO:0000256" key="1">
    <source>
        <dbReference type="SAM" id="Phobius"/>
    </source>
</evidence>
<reference evidence="2 3" key="1">
    <citation type="submission" date="2014-09" db="EMBL/GenBank/DDBJ databases">
        <authorList>
            <person name="Martin A.A."/>
        </authorList>
    </citation>
    <scope>NUCLEOTIDE SEQUENCE</scope>
    <source>
        <strain evidence="3">ED321</strain>
        <strain evidence="2">ED321 Heterogonic</strain>
    </source>
</reference>
<organism evidence="2">
    <name type="scientific">Strongyloides ratti</name>
    <name type="common">Parasitic roundworm</name>
    <dbReference type="NCBI Taxonomy" id="34506"/>
    <lineage>
        <taxon>Eukaryota</taxon>
        <taxon>Metazoa</taxon>
        <taxon>Ecdysozoa</taxon>
        <taxon>Nematoda</taxon>
        <taxon>Chromadorea</taxon>
        <taxon>Rhabditida</taxon>
        <taxon>Tylenchina</taxon>
        <taxon>Panagrolaimomorpha</taxon>
        <taxon>Strongyloidoidea</taxon>
        <taxon>Strongyloididae</taxon>
        <taxon>Strongyloides</taxon>
    </lineage>
</organism>
<dbReference type="Proteomes" id="UP000035682">
    <property type="component" value="Unplaced"/>
</dbReference>
<accession>A0A090L3T9</accession>
<dbReference type="CTD" id="36376846"/>
<dbReference type="WBParaSite" id="SRAE_1000273500.1">
    <property type="protein sequence ID" value="SRAE_1000273500.1"/>
    <property type="gene ID" value="WBGene00259351"/>
</dbReference>
<gene>
    <name evidence="2 4 5" type="ORF">SRAE_1000273500</name>
</gene>